<name>A0ABN0WQX9_9ACTN</name>
<reference evidence="2 3" key="1">
    <citation type="journal article" date="2019" name="Int. J. Syst. Evol. Microbiol.">
        <title>The Global Catalogue of Microorganisms (GCM) 10K type strain sequencing project: providing services to taxonomists for standard genome sequencing and annotation.</title>
        <authorList>
            <consortium name="The Broad Institute Genomics Platform"/>
            <consortium name="The Broad Institute Genome Sequencing Center for Infectious Disease"/>
            <person name="Wu L."/>
            <person name="Ma J."/>
        </authorList>
    </citation>
    <scope>NUCLEOTIDE SEQUENCE [LARGE SCALE GENOMIC DNA]</scope>
    <source>
        <strain evidence="2 3">JCM 4565</strain>
    </source>
</reference>
<proteinExistence type="predicted"/>
<evidence type="ECO:0000259" key="1">
    <source>
        <dbReference type="Pfam" id="PF03551"/>
    </source>
</evidence>
<dbReference type="InterPro" id="IPR005149">
    <property type="entry name" value="Tscrpt_reg_PadR_N"/>
</dbReference>
<dbReference type="Gene3D" id="1.10.10.10">
    <property type="entry name" value="Winged helix-like DNA-binding domain superfamily/Winged helix DNA-binding domain"/>
    <property type="match status" value="1"/>
</dbReference>
<dbReference type="Pfam" id="PF03551">
    <property type="entry name" value="PadR"/>
    <property type="match status" value="1"/>
</dbReference>
<organism evidence="2 3">
    <name type="scientific">Streptomyces blastmyceticus</name>
    <dbReference type="NCBI Taxonomy" id="68180"/>
    <lineage>
        <taxon>Bacteria</taxon>
        <taxon>Bacillati</taxon>
        <taxon>Actinomycetota</taxon>
        <taxon>Actinomycetes</taxon>
        <taxon>Kitasatosporales</taxon>
        <taxon>Streptomycetaceae</taxon>
        <taxon>Streptomyces</taxon>
    </lineage>
</organism>
<accession>A0ABN0WQX9</accession>
<keyword evidence="3" id="KW-1185">Reference proteome</keyword>
<dbReference type="InterPro" id="IPR036390">
    <property type="entry name" value="WH_DNA-bd_sf"/>
</dbReference>
<dbReference type="RefSeq" id="WP_344117477.1">
    <property type="nucleotide sequence ID" value="NZ_BAAABW010000013.1"/>
</dbReference>
<comment type="caution">
    <text evidence="2">The sequence shown here is derived from an EMBL/GenBank/DDBJ whole genome shotgun (WGS) entry which is preliminary data.</text>
</comment>
<dbReference type="EMBL" id="BAAABW010000013">
    <property type="protein sequence ID" value="GAA0344534.1"/>
    <property type="molecule type" value="Genomic_DNA"/>
</dbReference>
<evidence type="ECO:0000313" key="3">
    <source>
        <dbReference type="Proteomes" id="UP001500063"/>
    </source>
</evidence>
<evidence type="ECO:0000313" key="2">
    <source>
        <dbReference type="EMBL" id="GAA0344534.1"/>
    </source>
</evidence>
<protein>
    <submittedName>
        <fullName evidence="2">PadR family transcriptional regulator</fullName>
    </submittedName>
</protein>
<gene>
    <name evidence="2" type="ORF">GCM10010319_20870</name>
</gene>
<sequence>MGKDQVVNVGQRTSLYRMISRLEDAGLIVAGDTERDERYPERTVYRVTDAGRSATRQWLAEILAAPRNEFPEFPAALSFVLMLPPETAPELLSERRGRLQEQIAALDTDLAIQAGEHRLPRVALLETEYVRAVTHAELQWVTAVTAELADGSFTWNRRELDALASGAHAPNGTGSE</sequence>
<feature type="domain" description="Transcription regulator PadR N-terminal" evidence="1">
    <location>
        <begin position="12"/>
        <end position="56"/>
    </location>
</feature>
<dbReference type="SUPFAM" id="SSF46785">
    <property type="entry name" value="Winged helix' DNA-binding domain"/>
    <property type="match status" value="1"/>
</dbReference>
<dbReference type="InterPro" id="IPR036388">
    <property type="entry name" value="WH-like_DNA-bd_sf"/>
</dbReference>
<dbReference type="Proteomes" id="UP001500063">
    <property type="component" value="Unassembled WGS sequence"/>
</dbReference>